<feature type="domain" description="Peripheral subunit-binding (PSBD)" evidence="9">
    <location>
        <begin position="206"/>
        <end position="243"/>
    </location>
</feature>
<dbReference type="InterPro" id="IPR000089">
    <property type="entry name" value="Biotin_lipoyl"/>
</dbReference>
<dbReference type="InterPro" id="IPR011053">
    <property type="entry name" value="Single_hybrid_motif"/>
</dbReference>
<gene>
    <name evidence="10" type="ORF">EK21DRAFT_104518</name>
</gene>
<dbReference type="InterPro" id="IPR003016">
    <property type="entry name" value="2-oxoA_DH_lipoyl-BS"/>
</dbReference>
<evidence type="ECO:0000259" key="8">
    <source>
        <dbReference type="PROSITE" id="PS50968"/>
    </source>
</evidence>
<dbReference type="CDD" id="cd06849">
    <property type="entry name" value="lipoyl_domain"/>
    <property type="match status" value="1"/>
</dbReference>
<evidence type="ECO:0000313" key="11">
    <source>
        <dbReference type="Proteomes" id="UP000799777"/>
    </source>
</evidence>
<dbReference type="SUPFAM" id="SSF52777">
    <property type="entry name" value="CoA-dependent acyltransferases"/>
    <property type="match status" value="1"/>
</dbReference>
<dbReference type="Pfam" id="PF02817">
    <property type="entry name" value="E3_binding"/>
    <property type="match status" value="1"/>
</dbReference>
<proteinExistence type="inferred from homology"/>
<evidence type="ECO:0000313" key="10">
    <source>
        <dbReference type="EMBL" id="KAF2024655.1"/>
    </source>
</evidence>
<evidence type="ECO:0000259" key="9">
    <source>
        <dbReference type="PROSITE" id="PS51826"/>
    </source>
</evidence>
<dbReference type="InterPro" id="IPR045257">
    <property type="entry name" value="E2/Pdx1"/>
</dbReference>
<dbReference type="EC" id="2.3.1.12" evidence="6"/>
<dbReference type="PROSITE" id="PS50968">
    <property type="entry name" value="BIOTINYL_LIPOYL"/>
    <property type="match status" value="1"/>
</dbReference>
<evidence type="ECO:0000256" key="2">
    <source>
        <dbReference type="ARBA" id="ARBA00022679"/>
    </source>
</evidence>
<accession>A0A9P4GZ74</accession>
<dbReference type="GO" id="GO:0004742">
    <property type="term" value="F:dihydrolipoyllysine-residue acetyltransferase activity"/>
    <property type="evidence" value="ECO:0007669"/>
    <property type="project" value="UniProtKB-UniRule"/>
</dbReference>
<name>A0A9P4GZ74_9PLEO</name>
<feature type="region of interest" description="Disordered" evidence="7">
    <location>
        <begin position="243"/>
        <end position="263"/>
    </location>
</feature>
<comment type="caution">
    <text evidence="10">The sequence shown here is derived from an EMBL/GenBank/DDBJ whole genome shotgun (WGS) entry which is preliminary data.</text>
</comment>
<protein>
    <recommendedName>
        <fullName evidence="6">Acetyltransferase component of pyruvate dehydrogenase complex</fullName>
        <ecNumber evidence="6">2.3.1.12</ecNumber>
    </recommendedName>
</protein>
<keyword evidence="4" id="KW-0809">Transit peptide</keyword>
<keyword evidence="11" id="KW-1185">Reference proteome</keyword>
<evidence type="ECO:0000256" key="6">
    <source>
        <dbReference type="RuleBase" id="RU361137"/>
    </source>
</evidence>
<keyword evidence="3 6" id="KW-0450">Lipoyl</keyword>
<dbReference type="SUPFAM" id="SSF47005">
    <property type="entry name" value="Peripheral subunit-binding domain of 2-oxo acid dehydrogenase complex"/>
    <property type="match status" value="1"/>
</dbReference>
<evidence type="ECO:0000256" key="7">
    <source>
        <dbReference type="SAM" id="MobiDB-lite"/>
    </source>
</evidence>
<keyword evidence="5 6" id="KW-0012">Acyltransferase</keyword>
<keyword evidence="10" id="KW-0670">Pyruvate</keyword>
<dbReference type="InterPro" id="IPR023213">
    <property type="entry name" value="CAT-like_dom_sf"/>
</dbReference>
<comment type="similarity">
    <text evidence="1 6">Belongs to the 2-oxoacid dehydrogenase family.</text>
</comment>
<feature type="region of interest" description="Disordered" evidence="7">
    <location>
        <begin position="141"/>
        <end position="210"/>
    </location>
</feature>
<dbReference type="InterPro" id="IPR006257">
    <property type="entry name" value="LAT1"/>
</dbReference>
<dbReference type="Pfam" id="PF00198">
    <property type="entry name" value="2-oxoacid_dh"/>
    <property type="match status" value="1"/>
</dbReference>
<dbReference type="PROSITE" id="PS00189">
    <property type="entry name" value="LIPOYL"/>
    <property type="match status" value="1"/>
</dbReference>
<dbReference type="Pfam" id="PF00364">
    <property type="entry name" value="Biotin_lipoyl"/>
    <property type="match status" value="1"/>
</dbReference>
<dbReference type="OrthoDB" id="537444at2759"/>
<dbReference type="GO" id="GO:0005739">
    <property type="term" value="C:mitochondrion"/>
    <property type="evidence" value="ECO:0007669"/>
    <property type="project" value="UniProtKB-SubCell"/>
</dbReference>
<dbReference type="PROSITE" id="PS51826">
    <property type="entry name" value="PSBD"/>
    <property type="match status" value="1"/>
</dbReference>
<keyword evidence="2 6" id="KW-0808">Transferase</keyword>
<evidence type="ECO:0000256" key="3">
    <source>
        <dbReference type="ARBA" id="ARBA00022823"/>
    </source>
</evidence>
<reference evidence="10" key="1">
    <citation type="journal article" date="2020" name="Stud. Mycol.">
        <title>101 Dothideomycetes genomes: a test case for predicting lifestyles and emergence of pathogens.</title>
        <authorList>
            <person name="Haridas S."/>
            <person name="Albert R."/>
            <person name="Binder M."/>
            <person name="Bloem J."/>
            <person name="Labutti K."/>
            <person name="Salamov A."/>
            <person name="Andreopoulos B."/>
            <person name="Baker S."/>
            <person name="Barry K."/>
            <person name="Bills G."/>
            <person name="Bluhm B."/>
            <person name="Cannon C."/>
            <person name="Castanera R."/>
            <person name="Culley D."/>
            <person name="Daum C."/>
            <person name="Ezra D."/>
            <person name="Gonzalez J."/>
            <person name="Henrissat B."/>
            <person name="Kuo A."/>
            <person name="Liang C."/>
            <person name="Lipzen A."/>
            <person name="Lutzoni F."/>
            <person name="Magnuson J."/>
            <person name="Mondo S."/>
            <person name="Nolan M."/>
            <person name="Ohm R."/>
            <person name="Pangilinan J."/>
            <person name="Park H.-J."/>
            <person name="Ramirez L."/>
            <person name="Alfaro M."/>
            <person name="Sun H."/>
            <person name="Tritt A."/>
            <person name="Yoshinaga Y."/>
            <person name="Zwiers L.-H."/>
            <person name="Turgeon B."/>
            <person name="Goodwin S."/>
            <person name="Spatafora J."/>
            <person name="Crous P."/>
            <person name="Grigoriev I."/>
        </authorList>
    </citation>
    <scope>NUCLEOTIDE SEQUENCE</scope>
    <source>
        <strain evidence="10">CBS 110217</strain>
    </source>
</reference>
<feature type="compositionally biased region" description="Basic and acidic residues" evidence="7">
    <location>
        <begin position="148"/>
        <end position="162"/>
    </location>
</feature>
<sequence>MPAATTLLSRAGSQLSSRGSIALRGALATSRCSERTPALAALARYYASKSFPSHTVISMPALSPTMTAGNIGAWQKKVGDSIAPGDVLVEIETDKAQMDFEFQEEGTVARILRDAGEKDVAVGSPIAVLVEEGEDVSAFESFSIEDAGGDKKPDTPSKKGEASEASEPADSGSKTAPPAKEEPAPAAIESESTGDRLQTTLQRQPSVSPAVQKLALEKGVPIGSIKGTGKGGQITKEDIEKYQPAGGAPASAGAPSAASYEDTEATSMRKVIASRLTESMQQNPHYFVASNISVSKLLKLREALNASANGAYKLSVNDLLVKALAVAARKVPAANSSWREDGGKVIIRQHNVVDVSVAVSTPVGLMTPIVKNVNGLGLQAISSQIKDLGKRARDGKLKPDEYQGGTITISNMGMNPAVERFTAVINPPQACIVAIGTTKKVAVPGEPSEDGLASVEWDDQIVITGSFDHKVVDGAVGGEFMRELKKAIENPLELLL</sequence>
<comment type="function">
    <text evidence="6">The pyruvate dehydrogenase complex catalyzes the overall conversion of pyruvate to acetyl-CoA and CO(2).</text>
</comment>
<evidence type="ECO:0000256" key="1">
    <source>
        <dbReference type="ARBA" id="ARBA00007317"/>
    </source>
</evidence>
<organism evidence="10 11">
    <name type="scientific">Setomelanomma holmii</name>
    <dbReference type="NCBI Taxonomy" id="210430"/>
    <lineage>
        <taxon>Eukaryota</taxon>
        <taxon>Fungi</taxon>
        <taxon>Dikarya</taxon>
        <taxon>Ascomycota</taxon>
        <taxon>Pezizomycotina</taxon>
        <taxon>Dothideomycetes</taxon>
        <taxon>Pleosporomycetidae</taxon>
        <taxon>Pleosporales</taxon>
        <taxon>Pleosporineae</taxon>
        <taxon>Phaeosphaeriaceae</taxon>
        <taxon>Setomelanomma</taxon>
    </lineage>
</organism>
<dbReference type="PANTHER" id="PTHR23151:SF90">
    <property type="entry name" value="DIHYDROLIPOYLLYSINE-RESIDUE ACETYLTRANSFERASE COMPONENT OF PYRUVATE DEHYDROGENASE COMPLEX, MITOCHONDRIAL-RELATED"/>
    <property type="match status" value="1"/>
</dbReference>
<dbReference type="InterPro" id="IPR001078">
    <property type="entry name" value="2-oxoacid_DH_actylTfrase"/>
</dbReference>
<dbReference type="PANTHER" id="PTHR23151">
    <property type="entry name" value="DIHYDROLIPOAMIDE ACETYL/SUCCINYL-TRANSFERASE-RELATED"/>
    <property type="match status" value="1"/>
</dbReference>
<dbReference type="GO" id="GO:0045254">
    <property type="term" value="C:pyruvate dehydrogenase complex"/>
    <property type="evidence" value="ECO:0007669"/>
    <property type="project" value="UniProtKB-UniRule"/>
</dbReference>
<dbReference type="FunFam" id="2.40.50.100:FF:000010">
    <property type="entry name" value="Acetyltransferase component of pyruvate dehydrogenase complex"/>
    <property type="match status" value="1"/>
</dbReference>
<evidence type="ECO:0000256" key="4">
    <source>
        <dbReference type="ARBA" id="ARBA00022946"/>
    </source>
</evidence>
<dbReference type="GO" id="GO:0006086">
    <property type="term" value="P:pyruvate decarboxylation to acetyl-CoA"/>
    <property type="evidence" value="ECO:0007669"/>
    <property type="project" value="InterPro"/>
</dbReference>
<comment type="catalytic activity">
    <reaction evidence="6">
        <text>N(6)-[(R)-dihydrolipoyl]-L-lysyl-[protein] + acetyl-CoA = N(6)-[(R)-S(8)-acetyldihydrolipoyl]-L-lysyl-[protein] + CoA</text>
        <dbReference type="Rhea" id="RHEA:17017"/>
        <dbReference type="Rhea" id="RHEA-COMP:10475"/>
        <dbReference type="Rhea" id="RHEA-COMP:10478"/>
        <dbReference type="ChEBI" id="CHEBI:57287"/>
        <dbReference type="ChEBI" id="CHEBI:57288"/>
        <dbReference type="ChEBI" id="CHEBI:83100"/>
        <dbReference type="ChEBI" id="CHEBI:83111"/>
        <dbReference type="EC" id="2.3.1.12"/>
    </reaction>
</comment>
<feature type="domain" description="Lipoyl-binding" evidence="8">
    <location>
        <begin position="54"/>
        <end position="130"/>
    </location>
</feature>
<dbReference type="EMBL" id="ML978288">
    <property type="protein sequence ID" value="KAF2024655.1"/>
    <property type="molecule type" value="Genomic_DNA"/>
</dbReference>
<dbReference type="InterPro" id="IPR036625">
    <property type="entry name" value="E3-bd_dom_sf"/>
</dbReference>
<dbReference type="Gene3D" id="3.30.559.10">
    <property type="entry name" value="Chloramphenicol acetyltransferase-like domain"/>
    <property type="match status" value="1"/>
</dbReference>
<evidence type="ECO:0000256" key="5">
    <source>
        <dbReference type="ARBA" id="ARBA00023315"/>
    </source>
</evidence>
<comment type="subcellular location">
    <subcellularLocation>
        <location evidence="6">Mitochondrion</location>
    </subcellularLocation>
</comment>
<dbReference type="AlphaFoldDB" id="A0A9P4GZ74"/>
<dbReference type="NCBIfam" id="TIGR01349">
    <property type="entry name" value="PDHac_trf_mito"/>
    <property type="match status" value="1"/>
</dbReference>
<dbReference type="Proteomes" id="UP000799777">
    <property type="component" value="Unassembled WGS sequence"/>
</dbReference>
<dbReference type="InterPro" id="IPR004167">
    <property type="entry name" value="PSBD"/>
</dbReference>
<dbReference type="FunFam" id="3.30.559.10:FF:000003">
    <property type="entry name" value="Acetyltransferase component of pyruvate dehydrogenase complex"/>
    <property type="match status" value="1"/>
</dbReference>
<comment type="cofactor">
    <cofactor evidence="6">
        <name>(R)-lipoate</name>
        <dbReference type="ChEBI" id="CHEBI:83088"/>
    </cofactor>
    <text evidence="6">Binds 1 lipoyl cofactor covalently.</text>
</comment>
<dbReference type="Gene3D" id="2.40.50.100">
    <property type="match status" value="1"/>
</dbReference>
<dbReference type="SUPFAM" id="SSF51230">
    <property type="entry name" value="Single hybrid motif"/>
    <property type="match status" value="1"/>
</dbReference>
<feature type="compositionally biased region" description="Low complexity" evidence="7">
    <location>
        <begin position="244"/>
        <end position="259"/>
    </location>
</feature>
<dbReference type="Gene3D" id="4.10.320.10">
    <property type="entry name" value="E3-binding domain"/>
    <property type="match status" value="1"/>
</dbReference>
<feature type="compositionally biased region" description="Polar residues" evidence="7">
    <location>
        <begin position="195"/>
        <end position="209"/>
    </location>
</feature>